<dbReference type="Pfam" id="PF13855">
    <property type="entry name" value="LRR_8"/>
    <property type="match status" value="1"/>
</dbReference>
<dbReference type="SUPFAM" id="SSF52058">
    <property type="entry name" value="L domain-like"/>
    <property type="match status" value="1"/>
</dbReference>
<reference evidence="1" key="2">
    <citation type="submission" date="2020-05" db="UniProtKB">
        <authorList>
            <consortium name="EnsemblMetazoa"/>
        </authorList>
    </citation>
    <scope>IDENTIFICATION</scope>
    <source>
        <strain evidence="1">LVP_AGWG</strain>
    </source>
</reference>
<dbReference type="SMART" id="SM00369">
    <property type="entry name" value="LRR_TYP"/>
    <property type="match status" value="3"/>
</dbReference>
<dbReference type="InterPro" id="IPR001611">
    <property type="entry name" value="Leu-rich_rpt"/>
</dbReference>
<protein>
    <submittedName>
        <fullName evidence="1">Uncharacterized protein</fullName>
    </submittedName>
</protein>
<gene>
    <name evidence="1" type="primary">5567404</name>
</gene>
<dbReference type="PROSITE" id="PS51450">
    <property type="entry name" value="LRR"/>
    <property type="match status" value="2"/>
</dbReference>
<reference evidence="1 2" key="1">
    <citation type="submission" date="2017-06" db="EMBL/GenBank/DDBJ databases">
        <title>Aedes aegypti genome working group (AGWG) sequencing and assembly.</title>
        <authorList>
            <consortium name="Aedes aegypti Genome Working Group (AGWG)"/>
            <person name="Matthews B.J."/>
        </authorList>
    </citation>
    <scope>NUCLEOTIDE SEQUENCE [LARGE SCALE GENOMIC DNA]</scope>
    <source>
        <strain evidence="1 2">LVP_AGWG</strain>
    </source>
</reference>
<name>A0A6I8U9U9_AEDAE</name>
<dbReference type="InterPro" id="IPR032675">
    <property type="entry name" value="LRR_dom_sf"/>
</dbReference>
<dbReference type="Gene3D" id="3.80.10.10">
    <property type="entry name" value="Ribonuclease Inhibitor"/>
    <property type="match status" value="2"/>
</dbReference>
<dbReference type="SMART" id="SM00364">
    <property type="entry name" value="LRR_BAC"/>
    <property type="match status" value="5"/>
</dbReference>
<proteinExistence type="predicted"/>
<dbReference type="OrthoDB" id="1728874at2759"/>
<keyword evidence="2" id="KW-1185">Reference proteome</keyword>
<dbReference type="AlphaFoldDB" id="A0A6I8U9U9"/>
<dbReference type="PANTHER" id="PTHR48051">
    <property type="match status" value="1"/>
</dbReference>
<evidence type="ECO:0000313" key="1">
    <source>
        <dbReference type="EnsemblMetazoa" id="AAEL027361-PA"/>
    </source>
</evidence>
<dbReference type="Pfam" id="PF00560">
    <property type="entry name" value="LRR_1"/>
    <property type="match status" value="1"/>
</dbReference>
<dbReference type="PRINTS" id="PR00019">
    <property type="entry name" value="LEURICHRPT"/>
</dbReference>
<dbReference type="GO" id="GO:0005737">
    <property type="term" value="C:cytoplasm"/>
    <property type="evidence" value="ECO:0007669"/>
    <property type="project" value="TreeGrafter"/>
</dbReference>
<dbReference type="EnsemblMetazoa" id="AAEL027361-RA">
    <property type="protein sequence ID" value="AAEL027361-PA"/>
    <property type="gene ID" value="AAEL027361"/>
</dbReference>
<accession>A0A6I8U9U9</accession>
<dbReference type="InterPro" id="IPR003591">
    <property type="entry name" value="Leu-rich_rpt_typical-subtyp"/>
</dbReference>
<dbReference type="PANTHER" id="PTHR48051:SF1">
    <property type="entry name" value="RAS SUPPRESSOR PROTEIN 1"/>
    <property type="match status" value="1"/>
</dbReference>
<dbReference type="FunCoup" id="A0A6I8U9U9">
    <property type="interactions" value="1189"/>
</dbReference>
<organism evidence="1 2">
    <name type="scientific">Aedes aegypti</name>
    <name type="common">Yellowfever mosquito</name>
    <name type="synonym">Culex aegypti</name>
    <dbReference type="NCBI Taxonomy" id="7159"/>
    <lineage>
        <taxon>Eukaryota</taxon>
        <taxon>Metazoa</taxon>
        <taxon>Ecdysozoa</taxon>
        <taxon>Arthropoda</taxon>
        <taxon>Hexapoda</taxon>
        <taxon>Insecta</taxon>
        <taxon>Pterygota</taxon>
        <taxon>Neoptera</taxon>
        <taxon>Endopterygota</taxon>
        <taxon>Diptera</taxon>
        <taxon>Nematocera</taxon>
        <taxon>Culicoidea</taxon>
        <taxon>Culicidae</taxon>
        <taxon>Culicinae</taxon>
        <taxon>Aedini</taxon>
        <taxon>Aedes</taxon>
        <taxon>Stegomyia</taxon>
    </lineage>
</organism>
<dbReference type="InParanoid" id="A0A6I8U9U9"/>
<dbReference type="FunFam" id="3.80.10.10:FF:000230">
    <property type="entry name" value="Leucine-rich repeat-containing protein 57"/>
    <property type="match status" value="1"/>
</dbReference>
<dbReference type="InterPro" id="IPR050216">
    <property type="entry name" value="LRR_domain-containing"/>
</dbReference>
<evidence type="ECO:0000313" key="2">
    <source>
        <dbReference type="Proteomes" id="UP000008820"/>
    </source>
</evidence>
<sequence>MRFIYLQFSHCCYSFRSVFSRFQESCKKFPFLNMGNKQVKQHFETAQKTGVLKISQMRLNEFPSALKAFPNVLKTLDLSENRFAELPDDLGKFTLLKHLNVAGNRLISIPEIIGVLVKLETLNAMNNLIVRLPPELGQCKNLKQINLSNNQINEFPTMVCGLKQLDLLDLSRNKITLIPPEVSSLQVTELNVNQNQISEVSENIALCPKLKTFRIEENCLQATAALSKILKDSQICNLSVDGNLFSSKAFAELDGHDAYMERYTAARKKIF</sequence>
<dbReference type="Proteomes" id="UP000008820">
    <property type="component" value="Chromosome 1"/>
</dbReference>